<gene>
    <name evidence="4" type="ORF">Adt_31513</name>
</gene>
<evidence type="ECO:0000256" key="3">
    <source>
        <dbReference type="ARBA" id="ARBA00023315"/>
    </source>
</evidence>
<dbReference type="Proteomes" id="UP001604336">
    <property type="component" value="Unassembled WGS sequence"/>
</dbReference>
<sequence>MDFEHYVPLLGNTVKKTVSACVKILGKDGHKILFENLGRVAAKGGDISINTIQLNDLSKFGFYEVDFGFRKPIWATIANVPMKNLVILLNTKESDGIEAWVNLHEEDMHYLEQDEEIKN</sequence>
<accession>A0ABD1RFN0</accession>
<evidence type="ECO:0000256" key="1">
    <source>
        <dbReference type="ARBA" id="ARBA00009861"/>
    </source>
</evidence>
<protein>
    <submittedName>
        <fullName evidence="4">Uncharacterized protein</fullName>
    </submittedName>
</protein>
<dbReference type="InterPro" id="IPR023213">
    <property type="entry name" value="CAT-like_dom_sf"/>
</dbReference>
<dbReference type="GO" id="GO:0016746">
    <property type="term" value="F:acyltransferase activity"/>
    <property type="evidence" value="ECO:0007669"/>
    <property type="project" value="UniProtKB-KW"/>
</dbReference>
<comment type="caution">
    <text evidence="4">The sequence shown here is derived from an EMBL/GenBank/DDBJ whole genome shotgun (WGS) entry which is preliminary data.</text>
</comment>
<dbReference type="PANTHER" id="PTHR31623:SF124">
    <property type="entry name" value="VINORINE SYNTHASE-RELATED"/>
    <property type="match status" value="1"/>
</dbReference>
<keyword evidence="5" id="KW-1185">Reference proteome</keyword>
<proteinExistence type="inferred from homology"/>
<comment type="similarity">
    <text evidence="1">Belongs to the plant acyltransferase family.</text>
</comment>
<keyword evidence="3" id="KW-0012">Acyltransferase</keyword>
<dbReference type="AlphaFoldDB" id="A0ABD1RFN0"/>
<name>A0ABD1RFN0_9LAMI</name>
<evidence type="ECO:0000256" key="2">
    <source>
        <dbReference type="ARBA" id="ARBA00022679"/>
    </source>
</evidence>
<organism evidence="4 5">
    <name type="scientific">Abeliophyllum distichum</name>
    <dbReference type="NCBI Taxonomy" id="126358"/>
    <lineage>
        <taxon>Eukaryota</taxon>
        <taxon>Viridiplantae</taxon>
        <taxon>Streptophyta</taxon>
        <taxon>Embryophyta</taxon>
        <taxon>Tracheophyta</taxon>
        <taxon>Spermatophyta</taxon>
        <taxon>Magnoliopsida</taxon>
        <taxon>eudicotyledons</taxon>
        <taxon>Gunneridae</taxon>
        <taxon>Pentapetalae</taxon>
        <taxon>asterids</taxon>
        <taxon>lamiids</taxon>
        <taxon>Lamiales</taxon>
        <taxon>Oleaceae</taxon>
        <taxon>Forsythieae</taxon>
        <taxon>Abeliophyllum</taxon>
    </lineage>
</organism>
<evidence type="ECO:0000313" key="4">
    <source>
        <dbReference type="EMBL" id="KAL2486757.1"/>
    </source>
</evidence>
<dbReference type="PANTHER" id="PTHR31623">
    <property type="entry name" value="F21J9.9"/>
    <property type="match status" value="1"/>
</dbReference>
<evidence type="ECO:0000313" key="5">
    <source>
        <dbReference type="Proteomes" id="UP001604336"/>
    </source>
</evidence>
<dbReference type="Gene3D" id="3.30.559.10">
    <property type="entry name" value="Chloramphenicol acetyltransferase-like domain"/>
    <property type="match status" value="1"/>
</dbReference>
<dbReference type="Pfam" id="PF02458">
    <property type="entry name" value="Transferase"/>
    <property type="match status" value="1"/>
</dbReference>
<keyword evidence="2" id="KW-0808">Transferase</keyword>
<dbReference type="EMBL" id="JBFOLK010000009">
    <property type="protein sequence ID" value="KAL2486757.1"/>
    <property type="molecule type" value="Genomic_DNA"/>
</dbReference>
<reference evidence="5" key="1">
    <citation type="submission" date="2024-07" db="EMBL/GenBank/DDBJ databases">
        <title>Two chromosome-level genome assemblies of Korean endemic species Abeliophyllum distichum and Forsythia ovata (Oleaceae).</title>
        <authorList>
            <person name="Jang H."/>
        </authorList>
    </citation>
    <scope>NUCLEOTIDE SEQUENCE [LARGE SCALE GENOMIC DNA]</scope>
</reference>